<dbReference type="AlphaFoldDB" id="A0A7Y0EKV7"/>
<protein>
    <submittedName>
        <fullName evidence="2">Uncharacterized protein</fullName>
    </submittedName>
</protein>
<keyword evidence="1" id="KW-1133">Transmembrane helix</keyword>
<feature type="transmembrane region" description="Helical" evidence="1">
    <location>
        <begin position="373"/>
        <end position="392"/>
    </location>
</feature>
<reference evidence="2 3" key="1">
    <citation type="submission" date="2020-06" db="EMBL/GenBank/DDBJ databases">
        <title>Complete Genome Sequence of Clostridium muelleri sp. nov. P21T, an Acid-Alcohol Producing Acetogen Isolated from Old Hay.</title>
        <authorList>
            <person name="Duncan K.E."/>
            <person name="Tanner R.S."/>
        </authorList>
    </citation>
    <scope>NUCLEOTIDE SEQUENCE [LARGE SCALE GENOMIC DNA]</scope>
    <source>
        <strain evidence="2 3">P21</strain>
    </source>
</reference>
<dbReference type="EMBL" id="JABBNI010000058">
    <property type="protein sequence ID" value="NMM64947.1"/>
    <property type="molecule type" value="Genomic_DNA"/>
</dbReference>
<sequence>MNSIYEIYYIGISDFLDRTRSKTTFIITLLIMYISYLFFPQNNSSLYYTLNYSFGKYFYRGIYNSVWLGWVSTIAFISVVTLIGFYFVRNSIKREKELLIGEITASIGTKSWIFIFGKAFGNLLFLLLQMLVVIIITIIMQFVRGESCYLQPIKLLTPFLILAVPACFITAVIAIIFEVIPFLRNSFGNVVYFFAWSGIIIYSIQNRTSTLADVFGMNTAAKIISEQLKLNFKELADIDSFSLGTSGPLHGNIKTFIMDNVNISLNILFQRLFWIFIGILLLFLVSMFFKRTSLIRTKASKNINSIVQEKKYTPFKGTMLSEIFENKTYSNNLSILKSNFKIILTSPNLYWYAILIFCSIGVLFSKGDTLNKFLIPVIWILPIFIWSKLGTVQTDFNMENYLLTYKNYRNTEPLNFTAAGILFTILINTAVIIKFLLLHNFLGILYILMGIFFVNALGIFIGNFARSPTAFEIIYIILWYVGILNGLTSLDFLGLTTRAVMCHIPIIFLVIGTFLIASSMIIKNNRLKCY</sequence>
<feature type="transmembrane region" description="Helical" evidence="1">
    <location>
        <begin position="473"/>
        <end position="492"/>
    </location>
</feature>
<keyword evidence="1" id="KW-0812">Transmembrane</keyword>
<evidence type="ECO:0000256" key="1">
    <source>
        <dbReference type="SAM" id="Phobius"/>
    </source>
</evidence>
<feature type="transmembrane region" description="Helical" evidence="1">
    <location>
        <begin position="120"/>
        <end position="143"/>
    </location>
</feature>
<comment type="caution">
    <text evidence="2">The sequence shown here is derived from an EMBL/GenBank/DDBJ whole genome shotgun (WGS) entry which is preliminary data.</text>
</comment>
<name>A0A7Y0EKV7_9CLOT</name>
<dbReference type="Proteomes" id="UP000537131">
    <property type="component" value="Unassembled WGS sequence"/>
</dbReference>
<feature type="transmembrane region" description="Helical" evidence="1">
    <location>
        <begin position="155"/>
        <end position="180"/>
    </location>
</feature>
<keyword evidence="3" id="KW-1185">Reference proteome</keyword>
<feature type="transmembrane region" description="Helical" evidence="1">
    <location>
        <begin position="504"/>
        <end position="522"/>
    </location>
</feature>
<feature type="transmembrane region" description="Helical" evidence="1">
    <location>
        <begin position="268"/>
        <end position="289"/>
    </location>
</feature>
<proteinExistence type="predicted"/>
<feature type="transmembrane region" description="Helical" evidence="1">
    <location>
        <begin position="67"/>
        <end position="88"/>
    </location>
</feature>
<evidence type="ECO:0000313" key="3">
    <source>
        <dbReference type="Proteomes" id="UP000537131"/>
    </source>
</evidence>
<feature type="transmembrane region" description="Helical" evidence="1">
    <location>
        <begin position="349"/>
        <end position="367"/>
    </location>
</feature>
<dbReference type="RefSeq" id="WP_169299533.1">
    <property type="nucleotide sequence ID" value="NZ_JABBNI010000058.1"/>
</dbReference>
<accession>A0A7Y0EKV7</accession>
<gene>
    <name evidence="2" type="ORF">HBE96_20345</name>
</gene>
<evidence type="ECO:0000313" key="2">
    <source>
        <dbReference type="EMBL" id="NMM64947.1"/>
    </source>
</evidence>
<feature type="transmembrane region" description="Helical" evidence="1">
    <location>
        <begin position="21"/>
        <end position="39"/>
    </location>
</feature>
<keyword evidence="1" id="KW-0472">Membrane</keyword>
<feature type="transmembrane region" description="Helical" evidence="1">
    <location>
        <begin position="187"/>
        <end position="205"/>
    </location>
</feature>
<feature type="transmembrane region" description="Helical" evidence="1">
    <location>
        <begin position="413"/>
        <end position="437"/>
    </location>
</feature>
<organism evidence="2 3">
    <name type="scientific">Clostridium muellerianum</name>
    <dbReference type="NCBI Taxonomy" id="2716538"/>
    <lineage>
        <taxon>Bacteria</taxon>
        <taxon>Bacillati</taxon>
        <taxon>Bacillota</taxon>
        <taxon>Clostridia</taxon>
        <taxon>Eubacteriales</taxon>
        <taxon>Clostridiaceae</taxon>
        <taxon>Clostridium</taxon>
    </lineage>
</organism>
<feature type="transmembrane region" description="Helical" evidence="1">
    <location>
        <begin position="443"/>
        <end position="461"/>
    </location>
</feature>